<gene>
    <name evidence="2" type="ORF">GLOIN_2v1606690</name>
</gene>
<dbReference type="CDD" id="cd18186">
    <property type="entry name" value="BTB_POZ_ZBTB_KLHL-like"/>
    <property type="match status" value="1"/>
</dbReference>
<dbReference type="PANTHER" id="PTHR24413">
    <property type="entry name" value="SPECKLE-TYPE POZ PROTEIN"/>
    <property type="match status" value="1"/>
</dbReference>
<dbReference type="InterPro" id="IPR000210">
    <property type="entry name" value="BTB/POZ_dom"/>
</dbReference>
<dbReference type="Proteomes" id="UP000018888">
    <property type="component" value="Unassembled WGS sequence"/>
</dbReference>
<sequence>MTTSPKQNKFSKLWEEEFNNRESNDVQFNVKDGVIYARKSILLRRSEYFRRLFQGSWSETNKSLQKNKNNSHYVINIPDISYATFREMLRYLYTDEISYNNFNCTPLEIFKIADKYLISNLREFARIEINKTLTLNNVMYVLFSEAWKWPDLKDDVIEFIILNFDKVRETAEYKDLVSEYKSHPAGIEIMYEIVGKLIPRKYNYIVSF</sequence>
<evidence type="ECO:0000259" key="1">
    <source>
        <dbReference type="PROSITE" id="PS50097"/>
    </source>
</evidence>
<comment type="caution">
    <text evidence="2">The sequence shown here is derived from an EMBL/GenBank/DDBJ whole genome shotgun (WGS) entry which is preliminary data.</text>
</comment>
<dbReference type="VEuPathDB" id="FungiDB:RhiirFUN_018680"/>
<feature type="domain" description="BTB" evidence="1">
    <location>
        <begin position="24"/>
        <end position="101"/>
    </location>
</feature>
<reference evidence="2 3" key="1">
    <citation type="journal article" date="2013" name="Proc. Natl. Acad. Sci. U.S.A.">
        <title>Genome of an arbuscular mycorrhizal fungus provides insight into the oldest plant symbiosis.</title>
        <authorList>
            <person name="Tisserant E."/>
            <person name="Malbreil M."/>
            <person name="Kuo A."/>
            <person name="Kohler A."/>
            <person name="Symeonidi A."/>
            <person name="Balestrini R."/>
            <person name="Charron P."/>
            <person name="Duensing N."/>
            <person name="Frei Dit Frey N."/>
            <person name="Gianinazzi-Pearson V."/>
            <person name="Gilbert L.B."/>
            <person name="Handa Y."/>
            <person name="Herr J.R."/>
            <person name="Hijri M."/>
            <person name="Koul R."/>
            <person name="Kawaguchi M."/>
            <person name="Krajinski F."/>
            <person name="Lammers P.J."/>
            <person name="Masclaux F.G."/>
            <person name="Murat C."/>
            <person name="Morin E."/>
            <person name="Ndikumana S."/>
            <person name="Pagni M."/>
            <person name="Petitpierre D."/>
            <person name="Requena N."/>
            <person name="Rosikiewicz P."/>
            <person name="Riley R."/>
            <person name="Saito K."/>
            <person name="San Clemente H."/>
            <person name="Shapiro H."/>
            <person name="van Tuinen D."/>
            <person name="Becard G."/>
            <person name="Bonfante P."/>
            <person name="Paszkowski U."/>
            <person name="Shachar-Hill Y.Y."/>
            <person name="Tuskan G.A."/>
            <person name="Young P.W."/>
            <person name="Sanders I.R."/>
            <person name="Henrissat B."/>
            <person name="Rensing S.A."/>
            <person name="Grigoriev I.V."/>
            <person name="Corradi N."/>
            <person name="Roux C."/>
            <person name="Martin F."/>
        </authorList>
    </citation>
    <scope>NUCLEOTIDE SEQUENCE [LARGE SCALE GENOMIC DNA]</scope>
    <source>
        <strain evidence="2 3">DAOM 197198</strain>
    </source>
</reference>
<dbReference type="PROSITE" id="PS50097">
    <property type="entry name" value="BTB"/>
    <property type="match status" value="1"/>
</dbReference>
<dbReference type="InterPro" id="IPR011333">
    <property type="entry name" value="SKP1/BTB/POZ_sf"/>
</dbReference>
<dbReference type="AlphaFoldDB" id="A0A2P4Q0Y9"/>
<dbReference type="EMBL" id="AUPC02000109">
    <property type="protein sequence ID" value="POG71325.1"/>
    <property type="molecule type" value="Genomic_DNA"/>
</dbReference>
<protein>
    <submittedName>
        <fullName evidence="2">BTB/POZ protein</fullName>
    </submittedName>
</protein>
<dbReference type="SMART" id="SM00225">
    <property type="entry name" value="BTB"/>
    <property type="match status" value="1"/>
</dbReference>
<name>A0A2P4Q0Y9_RHIID</name>
<evidence type="ECO:0000313" key="3">
    <source>
        <dbReference type="Proteomes" id="UP000018888"/>
    </source>
</evidence>
<accession>A0A2P4Q0Y9</accession>
<dbReference type="SUPFAM" id="SSF54695">
    <property type="entry name" value="POZ domain"/>
    <property type="match status" value="1"/>
</dbReference>
<dbReference type="Pfam" id="PF00651">
    <property type="entry name" value="BTB"/>
    <property type="match status" value="1"/>
</dbReference>
<dbReference type="Gene3D" id="3.30.710.10">
    <property type="entry name" value="Potassium Channel Kv1.1, Chain A"/>
    <property type="match status" value="1"/>
</dbReference>
<reference evidence="2 3" key="2">
    <citation type="journal article" date="2018" name="New Phytol.">
        <title>High intraspecific genome diversity in the model arbuscular mycorrhizal symbiont Rhizophagus irregularis.</title>
        <authorList>
            <person name="Chen E.C.H."/>
            <person name="Morin E."/>
            <person name="Beaudet D."/>
            <person name="Noel J."/>
            <person name="Yildirir G."/>
            <person name="Ndikumana S."/>
            <person name="Charron P."/>
            <person name="St-Onge C."/>
            <person name="Giorgi J."/>
            <person name="Kruger M."/>
            <person name="Marton T."/>
            <person name="Ropars J."/>
            <person name="Grigoriev I.V."/>
            <person name="Hainaut M."/>
            <person name="Henrissat B."/>
            <person name="Roux C."/>
            <person name="Martin F."/>
            <person name="Corradi N."/>
        </authorList>
    </citation>
    <scope>NUCLEOTIDE SEQUENCE [LARGE SCALE GENOMIC DNA]</scope>
    <source>
        <strain evidence="2 3">DAOM 197198</strain>
    </source>
</reference>
<proteinExistence type="predicted"/>
<evidence type="ECO:0000313" key="2">
    <source>
        <dbReference type="EMBL" id="POG71325.1"/>
    </source>
</evidence>
<organism evidence="2 3">
    <name type="scientific">Rhizophagus irregularis (strain DAOM 181602 / DAOM 197198 / MUCL 43194)</name>
    <name type="common">Arbuscular mycorrhizal fungus</name>
    <name type="synonym">Glomus intraradices</name>
    <dbReference type="NCBI Taxonomy" id="747089"/>
    <lineage>
        <taxon>Eukaryota</taxon>
        <taxon>Fungi</taxon>
        <taxon>Fungi incertae sedis</taxon>
        <taxon>Mucoromycota</taxon>
        <taxon>Glomeromycotina</taxon>
        <taxon>Glomeromycetes</taxon>
        <taxon>Glomerales</taxon>
        <taxon>Glomeraceae</taxon>
        <taxon>Rhizophagus</taxon>
    </lineage>
</organism>
<keyword evidence="3" id="KW-1185">Reference proteome</keyword>